<reference evidence="1" key="1">
    <citation type="submission" date="2024-07" db="EMBL/GenBank/DDBJ databases">
        <authorList>
            <person name="fu j."/>
        </authorList>
    </citation>
    <scope>NUCLEOTIDE SEQUENCE</scope>
    <source>
        <strain evidence="1">P10A9</strain>
    </source>
</reference>
<gene>
    <name evidence="1" type="ORF">AB5L97_14380</name>
</gene>
<organism evidence="1">
    <name type="scientific">Sinomonas puerhi</name>
    <dbReference type="NCBI Taxonomy" id="3238584"/>
    <lineage>
        <taxon>Bacteria</taxon>
        <taxon>Bacillati</taxon>
        <taxon>Actinomycetota</taxon>
        <taxon>Actinomycetes</taxon>
        <taxon>Micrococcales</taxon>
        <taxon>Micrococcaceae</taxon>
        <taxon>Sinomonas</taxon>
    </lineage>
</organism>
<name>A0AB39L0T4_9MICC</name>
<dbReference type="KEGG" id="spue:AB5L97_14380"/>
<accession>A0AB39L0T4</accession>
<sequence>MSGRTWFNVRTDGSVVFRAEDWGRLAAYVSRKVREDAQRNGGGYSPLLLGFVDAAQTAEHLMFAFAPEARPEVPLSELDKGKPEKMWVSAKEAAKRNGCSVEYMRRIARRGQVPARRAGREWLIDPEAVRTPE</sequence>
<protein>
    <submittedName>
        <fullName evidence="1">Helix-turn-helix domain-containing protein</fullName>
    </submittedName>
</protein>
<proteinExistence type="predicted"/>
<evidence type="ECO:0000313" key="1">
    <source>
        <dbReference type="EMBL" id="XDP44451.1"/>
    </source>
</evidence>
<dbReference type="AlphaFoldDB" id="A0AB39L0T4"/>
<dbReference type="RefSeq" id="WP_369045149.1">
    <property type="nucleotide sequence ID" value="NZ_CP163302.1"/>
</dbReference>
<dbReference type="EMBL" id="CP163302">
    <property type="protein sequence ID" value="XDP44451.1"/>
    <property type="molecule type" value="Genomic_DNA"/>
</dbReference>